<comment type="caution">
    <text evidence="2">The sequence shown here is derived from an EMBL/GenBank/DDBJ whole genome shotgun (WGS) entry which is preliminary data.</text>
</comment>
<organism evidence="2 3">
    <name type="scientific">Mucuna pruriens</name>
    <name type="common">Velvet bean</name>
    <name type="synonym">Dolichos pruriens</name>
    <dbReference type="NCBI Taxonomy" id="157652"/>
    <lineage>
        <taxon>Eukaryota</taxon>
        <taxon>Viridiplantae</taxon>
        <taxon>Streptophyta</taxon>
        <taxon>Embryophyta</taxon>
        <taxon>Tracheophyta</taxon>
        <taxon>Spermatophyta</taxon>
        <taxon>Magnoliopsida</taxon>
        <taxon>eudicotyledons</taxon>
        <taxon>Gunneridae</taxon>
        <taxon>Pentapetalae</taxon>
        <taxon>rosids</taxon>
        <taxon>fabids</taxon>
        <taxon>Fabales</taxon>
        <taxon>Fabaceae</taxon>
        <taxon>Papilionoideae</taxon>
        <taxon>50 kb inversion clade</taxon>
        <taxon>NPAAA clade</taxon>
        <taxon>indigoferoid/millettioid clade</taxon>
        <taxon>Phaseoleae</taxon>
        <taxon>Mucuna</taxon>
    </lineage>
</organism>
<protein>
    <submittedName>
        <fullName evidence="2">Uncharacterized protein</fullName>
    </submittedName>
</protein>
<reference evidence="2" key="1">
    <citation type="submission" date="2018-05" db="EMBL/GenBank/DDBJ databases">
        <title>Draft genome of Mucuna pruriens seed.</title>
        <authorList>
            <person name="Nnadi N.E."/>
            <person name="Vos R."/>
            <person name="Hasami M.H."/>
            <person name="Devisetty U.K."/>
            <person name="Aguiy J.C."/>
        </authorList>
    </citation>
    <scope>NUCLEOTIDE SEQUENCE [LARGE SCALE GENOMIC DNA]</scope>
    <source>
        <strain evidence="2">JCA_2017</strain>
    </source>
</reference>
<feature type="compositionally biased region" description="Basic and acidic residues" evidence="1">
    <location>
        <begin position="117"/>
        <end position="129"/>
    </location>
</feature>
<evidence type="ECO:0000256" key="1">
    <source>
        <dbReference type="SAM" id="MobiDB-lite"/>
    </source>
</evidence>
<sequence>MGGHNQETDEGILDTTILTLEGLMTRGTLKMIQEEVHQKLAILQGQEEAHLGLALYHFSSFHEGIIRHKDIQNDDSMVEALSKDKEERPKVASMHASEGSYRGENLSESSRSSRSSLGERRERHGRVERIKRSQWRKSLTCLSEKFLHFGGITSRKPMWIGSSSLSPIEFGDNALVWWTQVMEDIRRVDKNPCES</sequence>
<keyword evidence="3" id="KW-1185">Reference proteome</keyword>
<feature type="compositionally biased region" description="Basic and acidic residues" evidence="1">
    <location>
        <begin position="81"/>
        <end position="90"/>
    </location>
</feature>
<dbReference type="Proteomes" id="UP000257109">
    <property type="component" value="Unassembled WGS sequence"/>
</dbReference>
<evidence type="ECO:0000313" key="3">
    <source>
        <dbReference type="Proteomes" id="UP000257109"/>
    </source>
</evidence>
<accession>A0A371IDR0</accession>
<feature type="non-terminal residue" evidence="2">
    <location>
        <position position="1"/>
    </location>
</feature>
<dbReference type="AlphaFoldDB" id="A0A371IDR0"/>
<proteinExistence type="predicted"/>
<feature type="compositionally biased region" description="Low complexity" evidence="1">
    <location>
        <begin position="102"/>
        <end position="116"/>
    </location>
</feature>
<name>A0A371IDR0_MUCPR</name>
<feature type="region of interest" description="Disordered" evidence="1">
    <location>
        <begin position="81"/>
        <end position="129"/>
    </location>
</feature>
<gene>
    <name evidence="2" type="ORF">CR513_01943</name>
</gene>
<dbReference type="EMBL" id="QJKJ01000329">
    <property type="protein sequence ID" value="RDY13176.1"/>
    <property type="molecule type" value="Genomic_DNA"/>
</dbReference>
<evidence type="ECO:0000313" key="2">
    <source>
        <dbReference type="EMBL" id="RDY13176.1"/>
    </source>
</evidence>